<name>A0A4Z1R5K6_9GAMM</name>
<dbReference type="EMBL" id="SPUH01000001">
    <property type="protein sequence ID" value="TKS54902.1"/>
    <property type="molecule type" value="Genomic_DNA"/>
</dbReference>
<dbReference type="InterPro" id="IPR012668">
    <property type="entry name" value="CHP02466"/>
</dbReference>
<dbReference type="PROSITE" id="PS50005">
    <property type="entry name" value="TPR"/>
    <property type="match status" value="2"/>
</dbReference>
<dbReference type="Pfam" id="PF13432">
    <property type="entry name" value="TPR_16"/>
    <property type="match status" value="3"/>
</dbReference>
<keyword evidence="1" id="KW-0802">TPR repeat</keyword>
<dbReference type="Pfam" id="PF13759">
    <property type="entry name" value="2OG-FeII_Oxy_5"/>
    <property type="match status" value="1"/>
</dbReference>
<organism evidence="2 3">
    <name type="scientific">Luteimonas yindakuii</name>
    <dbReference type="NCBI Taxonomy" id="2565782"/>
    <lineage>
        <taxon>Bacteria</taxon>
        <taxon>Pseudomonadati</taxon>
        <taxon>Pseudomonadota</taxon>
        <taxon>Gammaproteobacteria</taxon>
        <taxon>Lysobacterales</taxon>
        <taxon>Lysobacteraceae</taxon>
        <taxon>Luteimonas</taxon>
    </lineage>
</organism>
<sequence length="615" mass="66289">MAAPVAMRALTRAQAQRFLEAQRRLQQGDVAGASRIARTLAAEVPDAADAQQLLAMCLAGQGDAAGAQAAFARALALAPHSEVVALNYCAWLRRGGRAREALHVIDSAPATAQTRLQAGSIHLQLGEVEAARTAFSHALDLQPELVQAWHGLASALQAQGELEAADDALQRAIALAPGYAPAWVNRGAVLRMLGRLDAATDCLHQAQALGQDTPEVRNALLGLLQDRGQPAQALAAARELVATAPDFVPAHESLGHLLWEHGDVLAPGEDPFAGFRSAAAARRGHLPLQFAYARALLEAGHAQAALDWLQPLRAGVDEPALDWLLADALDRLDRLAEAGALYARVARRLGDRHAGFLNARARHAFRSGDLALARDCAERAVRGDPRNQEAWSLLGTAWRLAGDPREDWLFGYEHLVGVVDIDTPPGYDSLAAFLQALDARLAGLHLASREPRAQSVRGGTQTPGRLFGREDPLIGAAEQVLRDAVERWLAGLPHDADHPFLSRLRRSVRFVGSWSVRLRDAGHHANHIHDEGWLSSAFYVALPPTVREASSDSHAGWLQLGQPMDSLGLDLPPRRLIQPQAGRLALFPSYVWHGTLPFADPQPRVTIAFDMQPTG</sequence>
<feature type="repeat" description="TPR" evidence="1">
    <location>
        <begin position="146"/>
        <end position="179"/>
    </location>
</feature>
<feature type="repeat" description="TPR" evidence="1">
    <location>
        <begin position="112"/>
        <end position="145"/>
    </location>
</feature>
<dbReference type="Proteomes" id="UP000298681">
    <property type="component" value="Unassembled WGS sequence"/>
</dbReference>
<dbReference type="Gene3D" id="2.60.120.620">
    <property type="entry name" value="q2cbj1_9rhob like domain"/>
    <property type="match status" value="1"/>
</dbReference>
<dbReference type="SUPFAM" id="SSF48452">
    <property type="entry name" value="TPR-like"/>
    <property type="match status" value="1"/>
</dbReference>
<proteinExistence type="predicted"/>
<dbReference type="Gene3D" id="1.25.40.10">
    <property type="entry name" value="Tetratricopeptide repeat domain"/>
    <property type="match status" value="3"/>
</dbReference>
<dbReference type="InterPro" id="IPR052943">
    <property type="entry name" value="TMTC_O-mannosyl-trnsfr"/>
</dbReference>
<protein>
    <submittedName>
        <fullName evidence="2">Tetratricopeptide repeat protein</fullName>
    </submittedName>
</protein>
<accession>A0A4Z1R5K6</accession>
<gene>
    <name evidence="2" type="ORF">E4582_09095</name>
</gene>
<dbReference type="SUPFAM" id="SSF81901">
    <property type="entry name" value="HCP-like"/>
    <property type="match status" value="1"/>
</dbReference>
<reference evidence="2 3" key="1">
    <citation type="submission" date="2019-01" db="EMBL/GenBank/DDBJ databases">
        <authorList>
            <person name="Zhang S."/>
        </authorList>
    </citation>
    <scope>NUCLEOTIDE SEQUENCE [LARGE SCALE GENOMIC DNA]</scope>
    <source>
        <strain evidence="2 3">1626</strain>
    </source>
</reference>
<keyword evidence="3" id="KW-1185">Reference proteome</keyword>
<dbReference type="InterPro" id="IPR019734">
    <property type="entry name" value="TPR_rpt"/>
</dbReference>
<dbReference type="SMART" id="SM00028">
    <property type="entry name" value="TPR"/>
    <property type="match status" value="5"/>
</dbReference>
<evidence type="ECO:0000313" key="2">
    <source>
        <dbReference type="EMBL" id="TKS54902.1"/>
    </source>
</evidence>
<dbReference type="PANTHER" id="PTHR44809">
    <property type="match status" value="1"/>
</dbReference>
<comment type="caution">
    <text evidence="2">The sequence shown here is derived from an EMBL/GenBank/DDBJ whole genome shotgun (WGS) entry which is preliminary data.</text>
</comment>
<dbReference type="AlphaFoldDB" id="A0A4Z1R5K6"/>
<evidence type="ECO:0000313" key="3">
    <source>
        <dbReference type="Proteomes" id="UP000298681"/>
    </source>
</evidence>
<dbReference type="InterPro" id="IPR011990">
    <property type="entry name" value="TPR-like_helical_dom_sf"/>
</dbReference>
<dbReference type="PANTHER" id="PTHR44809:SF1">
    <property type="entry name" value="PROTEIN O-MANNOSYL-TRANSFERASE TMTC1"/>
    <property type="match status" value="1"/>
</dbReference>
<evidence type="ECO:0000256" key="1">
    <source>
        <dbReference type="PROSITE-ProRule" id="PRU00339"/>
    </source>
</evidence>